<dbReference type="EMBL" id="SMLL01000004">
    <property type="protein sequence ID" value="TFY99650.1"/>
    <property type="molecule type" value="Genomic_DNA"/>
</dbReference>
<dbReference type="OrthoDB" id="8573961at2"/>
<dbReference type="InterPro" id="IPR050351">
    <property type="entry name" value="BphY/WalK/GraS-like"/>
</dbReference>
<dbReference type="PRINTS" id="PR00344">
    <property type="entry name" value="BCTRLSENSOR"/>
</dbReference>
<sequence length="449" mass="49758">MPAAFWNRWSRSTMRVRSGRDALKPLLEPMLEPILHPSQWRIRALCISIVIGHPLFYVIWTHFLPQPYESLWQRLAVSALGLSLLVSPRLTAVPPSRFAVTVITLVFWATLPLYFTWMYFCNGRNAVWFATLAAMFLIYYHVTDWRVATIGIAAGLGGGWLLFALFGPTVQPLTLEESLTHAVVFSFCWYMGLMLGLSSSNLRREQIKQALGTMGIMAHELRTPLATMALIGDAVRSTAATAPTEATGLEQLATRLHALVRNMNRQIDMQITNAQLMHLPPQTELVSAASLIRKAVAAFPYRNERERECAQVRVERDFEFNTSEALFTQVIDNLVKNALRALAATPAARSPGDLVLSVDLEGGTGVIRVTDRGVGISERAMSRLFQPFVSSNQGTGHGLGLAFCQRVILAAGGTIKVHSVPGEGAEFVIRLPARNRFPIKHPTLKRSIS</sequence>
<dbReference type="GO" id="GO:0004673">
    <property type="term" value="F:protein histidine kinase activity"/>
    <property type="evidence" value="ECO:0007669"/>
    <property type="project" value="UniProtKB-EC"/>
</dbReference>
<feature type="transmembrane region" description="Helical" evidence="5">
    <location>
        <begin position="147"/>
        <end position="167"/>
    </location>
</feature>
<dbReference type="InterPro" id="IPR036890">
    <property type="entry name" value="HATPase_C_sf"/>
</dbReference>
<dbReference type="InterPro" id="IPR003594">
    <property type="entry name" value="HATPase_dom"/>
</dbReference>
<keyword evidence="5" id="KW-0472">Membrane</keyword>
<proteinExistence type="predicted"/>
<keyword evidence="5" id="KW-0812">Transmembrane</keyword>
<comment type="caution">
    <text evidence="7">The sequence shown here is derived from an EMBL/GenBank/DDBJ whole genome shotgun (WGS) entry which is preliminary data.</text>
</comment>
<feature type="domain" description="Histidine kinase" evidence="6">
    <location>
        <begin position="216"/>
        <end position="435"/>
    </location>
</feature>
<dbReference type="Pfam" id="PF02518">
    <property type="entry name" value="HATPase_c"/>
    <property type="match status" value="1"/>
</dbReference>
<dbReference type="Gene3D" id="3.30.565.10">
    <property type="entry name" value="Histidine kinase-like ATPase, C-terminal domain"/>
    <property type="match status" value="1"/>
</dbReference>
<dbReference type="SUPFAM" id="SSF55874">
    <property type="entry name" value="ATPase domain of HSP90 chaperone/DNA topoisomerase II/histidine kinase"/>
    <property type="match status" value="1"/>
</dbReference>
<evidence type="ECO:0000313" key="8">
    <source>
        <dbReference type="Proteomes" id="UP000297564"/>
    </source>
</evidence>
<dbReference type="GO" id="GO:0030295">
    <property type="term" value="F:protein kinase activator activity"/>
    <property type="evidence" value="ECO:0007669"/>
    <property type="project" value="TreeGrafter"/>
</dbReference>
<dbReference type="Proteomes" id="UP000297564">
    <property type="component" value="Unassembled WGS sequence"/>
</dbReference>
<dbReference type="PANTHER" id="PTHR42878:SF14">
    <property type="entry name" value="OSMOLARITY TWO-COMPONENT SYSTEM PROTEIN SSK1"/>
    <property type="match status" value="1"/>
</dbReference>
<feature type="transmembrane region" description="Helical" evidence="5">
    <location>
        <begin position="126"/>
        <end position="142"/>
    </location>
</feature>
<dbReference type="AlphaFoldDB" id="A0A4Z0BLH7"/>
<dbReference type="GO" id="GO:0000156">
    <property type="term" value="F:phosphorelay response regulator activity"/>
    <property type="evidence" value="ECO:0007669"/>
    <property type="project" value="TreeGrafter"/>
</dbReference>
<dbReference type="PROSITE" id="PS50109">
    <property type="entry name" value="HIS_KIN"/>
    <property type="match status" value="1"/>
</dbReference>
<comment type="catalytic activity">
    <reaction evidence="1">
        <text>ATP + protein L-histidine = ADP + protein N-phospho-L-histidine.</text>
        <dbReference type="EC" id="2.7.13.3"/>
    </reaction>
</comment>
<dbReference type="GO" id="GO:0007234">
    <property type="term" value="P:osmosensory signaling via phosphorelay pathway"/>
    <property type="evidence" value="ECO:0007669"/>
    <property type="project" value="TreeGrafter"/>
</dbReference>
<keyword evidence="5" id="KW-1133">Transmembrane helix</keyword>
<keyword evidence="3" id="KW-0808">Transferase</keyword>
<keyword evidence="8" id="KW-1185">Reference proteome</keyword>
<evidence type="ECO:0000256" key="5">
    <source>
        <dbReference type="SAM" id="Phobius"/>
    </source>
</evidence>
<evidence type="ECO:0000256" key="4">
    <source>
        <dbReference type="ARBA" id="ARBA00022777"/>
    </source>
</evidence>
<dbReference type="PANTHER" id="PTHR42878">
    <property type="entry name" value="TWO-COMPONENT HISTIDINE KINASE"/>
    <property type="match status" value="1"/>
</dbReference>
<dbReference type="SMART" id="SM00387">
    <property type="entry name" value="HATPase_c"/>
    <property type="match status" value="1"/>
</dbReference>
<evidence type="ECO:0000313" key="7">
    <source>
        <dbReference type="EMBL" id="TFY99650.1"/>
    </source>
</evidence>
<protein>
    <recommendedName>
        <fullName evidence="2">histidine kinase</fullName>
        <ecNumber evidence="2">2.7.13.3</ecNumber>
    </recommendedName>
</protein>
<organism evidence="7 8">
    <name type="scientific">Ramlibacter rhizophilus</name>
    <dbReference type="NCBI Taxonomy" id="1781167"/>
    <lineage>
        <taxon>Bacteria</taxon>
        <taxon>Pseudomonadati</taxon>
        <taxon>Pseudomonadota</taxon>
        <taxon>Betaproteobacteria</taxon>
        <taxon>Burkholderiales</taxon>
        <taxon>Comamonadaceae</taxon>
        <taxon>Ramlibacter</taxon>
    </lineage>
</organism>
<feature type="transmembrane region" description="Helical" evidence="5">
    <location>
        <begin position="179"/>
        <end position="198"/>
    </location>
</feature>
<reference evidence="7 8" key="1">
    <citation type="submission" date="2019-03" db="EMBL/GenBank/DDBJ databases">
        <title>Ramlibacter rhizophilus CCTCC AB2015357, whole genome shotgun sequence.</title>
        <authorList>
            <person name="Zhang X."/>
            <person name="Feng G."/>
            <person name="Zhu H."/>
        </authorList>
    </citation>
    <scope>NUCLEOTIDE SEQUENCE [LARGE SCALE GENOMIC DNA]</scope>
    <source>
        <strain evidence="7 8">CCTCC AB2015357</strain>
    </source>
</reference>
<evidence type="ECO:0000256" key="3">
    <source>
        <dbReference type="ARBA" id="ARBA00022679"/>
    </source>
</evidence>
<evidence type="ECO:0000259" key="6">
    <source>
        <dbReference type="PROSITE" id="PS50109"/>
    </source>
</evidence>
<accession>A0A4Z0BLH7</accession>
<keyword evidence="4 7" id="KW-0418">Kinase</keyword>
<dbReference type="InterPro" id="IPR005467">
    <property type="entry name" value="His_kinase_dom"/>
</dbReference>
<gene>
    <name evidence="7" type="ORF">EZ242_10920</name>
</gene>
<feature type="transmembrane region" description="Helical" evidence="5">
    <location>
        <begin position="98"/>
        <end position="120"/>
    </location>
</feature>
<name>A0A4Z0BLH7_9BURK</name>
<evidence type="ECO:0000256" key="1">
    <source>
        <dbReference type="ARBA" id="ARBA00000085"/>
    </source>
</evidence>
<feature type="transmembrane region" description="Helical" evidence="5">
    <location>
        <begin position="72"/>
        <end position="91"/>
    </location>
</feature>
<dbReference type="EC" id="2.7.13.3" evidence="2"/>
<evidence type="ECO:0000256" key="2">
    <source>
        <dbReference type="ARBA" id="ARBA00012438"/>
    </source>
</evidence>
<dbReference type="InterPro" id="IPR004358">
    <property type="entry name" value="Sig_transdc_His_kin-like_C"/>
</dbReference>
<feature type="transmembrane region" description="Helical" evidence="5">
    <location>
        <begin position="40"/>
        <end position="60"/>
    </location>
</feature>